<sequence>MCFQLLTLSSQPSLSSNNDYNANYVRHYIHEIDATTNSRVIFQRNSQDRWNPPPAGYVKVNFDAGYNAINKSSTLGVIFRDPEGLLLAACTCRIFHIPSPKIAESRACEQAVALASDLGFQKIIVEGDAWSVIKKARDSSFDMSDTFGLIRNIKRKSRDFEVVKFTNICRQ</sequence>
<dbReference type="CDD" id="cd06222">
    <property type="entry name" value="RNase_H_like"/>
    <property type="match status" value="1"/>
</dbReference>
<name>A0ABR2U166_9ROSI</name>
<comment type="caution">
    <text evidence="2">The sequence shown here is derived from an EMBL/GenBank/DDBJ whole genome shotgun (WGS) entry which is preliminary data.</text>
</comment>
<keyword evidence="3" id="KW-1185">Reference proteome</keyword>
<dbReference type="PANTHER" id="PTHR47074">
    <property type="entry name" value="BNAC02G40300D PROTEIN"/>
    <property type="match status" value="1"/>
</dbReference>
<dbReference type="InterPro" id="IPR052929">
    <property type="entry name" value="RNase_H-like_EbsB-rel"/>
</dbReference>
<dbReference type="InterPro" id="IPR036397">
    <property type="entry name" value="RNaseH_sf"/>
</dbReference>
<dbReference type="EMBL" id="JBBPBN010000003">
    <property type="protein sequence ID" value="KAK9043340.1"/>
    <property type="molecule type" value="Genomic_DNA"/>
</dbReference>
<dbReference type="Pfam" id="PF13456">
    <property type="entry name" value="RVT_3"/>
    <property type="match status" value="1"/>
</dbReference>
<proteinExistence type="predicted"/>
<feature type="domain" description="RNase H type-1" evidence="1">
    <location>
        <begin position="61"/>
        <end position="170"/>
    </location>
</feature>
<accession>A0ABR2U166</accession>
<reference evidence="2 3" key="1">
    <citation type="journal article" date="2024" name="G3 (Bethesda)">
        <title>Genome assembly of Hibiscus sabdariffa L. provides insights into metabolisms of medicinal natural products.</title>
        <authorList>
            <person name="Kim T."/>
        </authorList>
    </citation>
    <scope>NUCLEOTIDE SEQUENCE [LARGE SCALE GENOMIC DNA]</scope>
    <source>
        <strain evidence="2">TK-2024</strain>
        <tissue evidence="2">Old leaves</tissue>
    </source>
</reference>
<protein>
    <recommendedName>
        <fullName evidence="1">RNase H type-1 domain-containing protein</fullName>
    </recommendedName>
</protein>
<dbReference type="Proteomes" id="UP001396334">
    <property type="component" value="Unassembled WGS sequence"/>
</dbReference>
<dbReference type="InterPro" id="IPR044730">
    <property type="entry name" value="RNase_H-like_dom_plant"/>
</dbReference>
<dbReference type="InterPro" id="IPR002156">
    <property type="entry name" value="RNaseH_domain"/>
</dbReference>
<dbReference type="Gene3D" id="3.30.420.10">
    <property type="entry name" value="Ribonuclease H-like superfamily/Ribonuclease H"/>
    <property type="match status" value="1"/>
</dbReference>
<evidence type="ECO:0000259" key="1">
    <source>
        <dbReference type="Pfam" id="PF13456"/>
    </source>
</evidence>
<gene>
    <name evidence="2" type="ORF">V6N11_071685</name>
</gene>
<evidence type="ECO:0000313" key="3">
    <source>
        <dbReference type="Proteomes" id="UP001396334"/>
    </source>
</evidence>
<organism evidence="2 3">
    <name type="scientific">Hibiscus sabdariffa</name>
    <name type="common">roselle</name>
    <dbReference type="NCBI Taxonomy" id="183260"/>
    <lineage>
        <taxon>Eukaryota</taxon>
        <taxon>Viridiplantae</taxon>
        <taxon>Streptophyta</taxon>
        <taxon>Embryophyta</taxon>
        <taxon>Tracheophyta</taxon>
        <taxon>Spermatophyta</taxon>
        <taxon>Magnoliopsida</taxon>
        <taxon>eudicotyledons</taxon>
        <taxon>Gunneridae</taxon>
        <taxon>Pentapetalae</taxon>
        <taxon>rosids</taxon>
        <taxon>malvids</taxon>
        <taxon>Malvales</taxon>
        <taxon>Malvaceae</taxon>
        <taxon>Malvoideae</taxon>
        <taxon>Hibiscus</taxon>
    </lineage>
</organism>
<dbReference type="PANTHER" id="PTHR47074:SF61">
    <property type="entry name" value="RNASE H TYPE-1 DOMAIN-CONTAINING PROTEIN"/>
    <property type="match status" value="1"/>
</dbReference>
<evidence type="ECO:0000313" key="2">
    <source>
        <dbReference type="EMBL" id="KAK9043340.1"/>
    </source>
</evidence>